<dbReference type="SUPFAM" id="SSF56672">
    <property type="entry name" value="DNA/RNA polymerases"/>
    <property type="match status" value="1"/>
</dbReference>
<dbReference type="InterPro" id="IPR043502">
    <property type="entry name" value="DNA/RNA_pol_sf"/>
</dbReference>
<dbReference type="PANTHER" id="PTHR11439:SF495">
    <property type="entry name" value="REVERSE TRANSCRIPTASE, RNA-DEPENDENT DNA POLYMERASE-RELATED"/>
    <property type="match status" value="1"/>
</dbReference>
<evidence type="ECO:0000259" key="1">
    <source>
        <dbReference type="Pfam" id="PF07727"/>
    </source>
</evidence>
<proteinExistence type="predicted"/>
<dbReference type="Proteomes" id="UP001454036">
    <property type="component" value="Unassembled WGS sequence"/>
</dbReference>
<protein>
    <recommendedName>
        <fullName evidence="1">Reverse transcriptase Ty1/copia-type domain-containing protein</fullName>
    </recommendedName>
</protein>
<gene>
    <name evidence="2" type="ORF">LIER_21630</name>
</gene>
<dbReference type="CDD" id="cd09272">
    <property type="entry name" value="RNase_HI_RT_Ty1"/>
    <property type="match status" value="1"/>
</dbReference>
<dbReference type="InterPro" id="IPR013103">
    <property type="entry name" value="RVT_2"/>
</dbReference>
<name>A0AAV3QTD4_LITER</name>
<accession>A0AAV3QTD4</accession>
<reference evidence="2 3" key="1">
    <citation type="submission" date="2024-01" db="EMBL/GenBank/DDBJ databases">
        <title>The complete chloroplast genome sequence of Lithospermum erythrorhizon: insights into the phylogenetic relationship among Boraginaceae species and the maternal lineages of purple gromwells.</title>
        <authorList>
            <person name="Okada T."/>
            <person name="Watanabe K."/>
        </authorList>
    </citation>
    <scope>NUCLEOTIDE SEQUENCE [LARGE SCALE GENOMIC DNA]</scope>
</reference>
<dbReference type="PANTHER" id="PTHR11439">
    <property type="entry name" value="GAG-POL-RELATED RETROTRANSPOSON"/>
    <property type="match status" value="1"/>
</dbReference>
<dbReference type="AlphaFoldDB" id="A0AAV3QTD4"/>
<organism evidence="2 3">
    <name type="scientific">Lithospermum erythrorhizon</name>
    <name type="common">Purple gromwell</name>
    <name type="synonym">Lithospermum officinale var. erythrorhizon</name>
    <dbReference type="NCBI Taxonomy" id="34254"/>
    <lineage>
        <taxon>Eukaryota</taxon>
        <taxon>Viridiplantae</taxon>
        <taxon>Streptophyta</taxon>
        <taxon>Embryophyta</taxon>
        <taxon>Tracheophyta</taxon>
        <taxon>Spermatophyta</taxon>
        <taxon>Magnoliopsida</taxon>
        <taxon>eudicotyledons</taxon>
        <taxon>Gunneridae</taxon>
        <taxon>Pentapetalae</taxon>
        <taxon>asterids</taxon>
        <taxon>lamiids</taxon>
        <taxon>Boraginales</taxon>
        <taxon>Boraginaceae</taxon>
        <taxon>Boraginoideae</taxon>
        <taxon>Lithospermeae</taxon>
        <taxon>Lithospermum</taxon>
    </lineage>
</organism>
<dbReference type="EMBL" id="BAABME010005738">
    <property type="protein sequence ID" value="GAA0166486.1"/>
    <property type="molecule type" value="Genomic_DNA"/>
</dbReference>
<feature type="domain" description="Reverse transcriptase Ty1/copia-type" evidence="1">
    <location>
        <begin position="1"/>
        <end position="158"/>
    </location>
</feature>
<evidence type="ECO:0000313" key="3">
    <source>
        <dbReference type="Proteomes" id="UP001454036"/>
    </source>
</evidence>
<dbReference type="Pfam" id="PF07727">
    <property type="entry name" value="RVT_2"/>
    <property type="match status" value="1"/>
</dbReference>
<keyword evidence="3" id="KW-1185">Reference proteome</keyword>
<sequence length="308" mass="35196">MDVKSAFLNGMAEKEVYVEQPKGFVDSSCPQHVYRLKKALYGPKQAPRAWYKRLTKYLLTKGYAGGTDKTLFIKYENFNLMVAQIYVDDIIFGGMSEQQFVQHMESEFEMSMIGELNYFLGFQVKQMTESVFISQSNYVKNLVKKFGFENAKSKRTPATIHVKVGKYVHGSSVDICNYRSMIGSLLYLTARRLDITLCRCVCQISSRSKGKPSESSEENHQSTMSGKVLSLYCDNLSAINISKKPVQHSQTKHIDIRYHFISELVEDKVISLEHVRTYKQLADIITKALDSIRFESFRSSLGLCVIDK</sequence>
<comment type="caution">
    <text evidence="2">The sequence shown here is derived from an EMBL/GenBank/DDBJ whole genome shotgun (WGS) entry which is preliminary data.</text>
</comment>
<evidence type="ECO:0000313" key="2">
    <source>
        <dbReference type="EMBL" id="GAA0166486.1"/>
    </source>
</evidence>